<protein>
    <submittedName>
        <fullName evidence="1">Uncharacterized protein</fullName>
    </submittedName>
</protein>
<name>A0A1G7J2B2_9ACTN</name>
<gene>
    <name evidence="1" type="ORF">SAMN05216260_106267</name>
</gene>
<dbReference type="EMBL" id="FNAX01000006">
    <property type="protein sequence ID" value="SDF19117.1"/>
    <property type="molecule type" value="Genomic_DNA"/>
</dbReference>
<accession>A0A1G7J2B2</accession>
<evidence type="ECO:0000313" key="1">
    <source>
        <dbReference type="EMBL" id="SDF19117.1"/>
    </source>
</evidence>
<proteinExistence type="predicted"/>
<dbReference type="Proteomes" id="UP000198614">
    <property type="component" value="Unassembled WGS sequence"/>
</dbReference>
<evidence type="ECO:0000313" key="2">
    <source>
        <dbReference type="Proteomes" id="UP000198614"/>
    </source>
</evidence>
<dbReference type="AlphaFoldDB" id="A0A1G7J2B2"/>
<sequence length="258" mass="28882">MQAPGPCASQARDRRTCWLSAGIRSRQTRNRTTGLDTSVRTMSTYNVPENTRPGCADAPLRPRLRNALESCTRVTALLAGLLLGEVRLSDPAIRSARFTAPALYTRGTSERLVQPGSRRLRDPFRRAVRLPLRGWPVRRGPVATRLSQRQCRPRILCGTSWRRNTASGTRHQDERLAARNLDRLTDDGLLVLATDGAHLVARRLALAAAGLSRCRLRDAVRNIDDDRRLAKPAIVRFLEDVRMRGCAWRRSCSELSSP</sequence>
<reference evidence="1 2" key="1">
    <citation type="submission" date="2016-10" db="EMBL/GenBank/DDBJ databases">
        <authorList>
            <person name="de Groot N.N."/>
        </authorList>
    </citation>
    <scope>NUCLEOTIDE SEQUENCE [LARGE SCALE GENOMIC DNA]</scope>
    <source>
        <strain evidence="1 2">CGMCC 4.1859</strain>
    </source>
</reference>
<organism evidence="1 2">
    <name type="scientific">Streptomyces griseoaurantiacus</name>
    <dbReference type="NCBI Taxonomy" id="68213"/>
    <lineage>
        <taxon>Bacteria</taxon>
        <taxon>Bacillati</taxon>
        <taxon>Actinomycetota</taxon>
        <taxon>Actinomycetes</taxon>
        <taxon>Kitasatosporales</taxon>
        <taxon>Streptomycetaceae</taxon>
        <taxon>Streptomyces</taxon>
        <taxon>Streptomyces aurantiacus group</taxon>
    </lineage>
</organism>